<reference evidence="2" key="1">
    <citation type="submission" date="2020-05" db="EMBL/GenBank/DDBJ databases">
        <authorList>
            <person name="Chiriac C."/>
            <person name="Salcher M."/>
            <person name="Ghai R."/>
            <person name="Kavagutti S V."/>
        </authorList>
    </citation>
    <scope>NUCLEOTIDE SEQUENCE</scope>
</reference>
<feature type="domain" description="SnoaL-like" evidence="1">
    <location>
        <begin position="7"/>
        <end position="140"/>
    </location>
</feature>
<proteinExistence type="predicted"/>
<dbReference type="SUPFAM" id="SSF54427">
    <property type="entry name" value="NTF2-like"/>
    <property type="match status" value="1"/>
</dbReference>
<organism evidence="2">
    <name type="scientific">freshwater metagenome</name>
    <dbReference type="NCBI Taxonomy" id="449393"/>
    <lineage>
        <taxon>unclassified sequences</taxon>
        <taxon>metagenomes</taxon>
        <taxon>ecological metagenomes</taxon>
    </lineage>
</organism>
<dbReference type="InterPro" id="IPR037401">
    <property type="entry name" value="SnoaL-like"/>
</dbReference>
<evidence type="ECO:0000259" key="1">
    <source>
        <dbReference type="Pfam" id="PF13577"/>
    </source>
</evidence>
<dbReference type="Gene3D" id="3.10.450.50">
    <property type="match status" value="1"/>
</dbReference>
<dbReference type="Pfam" id="PF13577">
    <property type="entry name" value="SnoaL_4"/>
    <property type="match status" value="1"/>
</dbReference>
<protein>
    <submittedName>
        <fullName evidence="2">Unannotated protein</fullName>
    </submittedName>
</protein>
<accession>A0A6J6F243</accession>
<evidence type="ECO:0000313" key="2">
    <source>
        <dbReference type="EMBL" id="CAB4578928.1"/>
    </source>
</evidence>
<name>A0A6J6F243_9ZZZZ</name>
<sequence>MNAEQLQELSDRLEIRSVVEDYARFADRIDNEGLAGLFAPDGALRIFERGNPEPVRQRLGRGEISEAIKGLSRYEVTMHSVSNHYVVLNGDVATGETYCRATHVRPVEGGAPEARENYVMNIRYLDEYVRLPEGWRIAKRELQVEFTEVFPIL</sequence>
<dbReference type="InterPro" id="IPR032710">
    <property type="entry name" value="NTF2-like_dom_sf"/>
</dbReference>
<gene>
    <name evidence="2" type="ORF">UFOPK1711_01022</name>
</gene>
<dbReference type="AlphaFoldDB" id="A0A6J6F243"/>
<dbReference type="EMBL" id="CAEZTR010000054">
    <property type="protein sequence ID" value="CAB4578928.1"/>
    <property type="molecule type" value="Genomic_DNA"/>
</dbReference>